<dbReference type="SUPFAM" id="SSF56112">
    <property type="entry name" value="Protein kinase-like (PK-like)"/>
    <property type="match status" value="1"/>
</dbReference>
<accession>A0A0W0TPR6</accession>
<dbReference type="InterPro" id="IPR011009">
    <property type="entry name" value="Kinase-like_dom_sf"/>
</dbReference>
<dbReference type="STRING" id="448.Lery_1441"/>
<evidence type="ECO:0000313" key="2">
    <source>
        <dbReference type="Proteomes" id="UP000054773"/>
    </source>
</evidence>
<dbReference type="OrthoDB" id="3638028at2"/>
<name>A0A0W0TPR6_LEGER</name>
<gene>
    <name evidence="1" type="ORF">Lery_1441</name>
</gene>
<dbReference type="GO" id="GO:0016301">
    <property type="term" value="F:kinase activity"/>
    <property type="evidence" value="ECO:0007669"/>
    <property type="project" value="UniProtKB-KW"/>
</dbReference>
<organism evidence="1 2">
    <name type="scientific">Legionella erythra</name>
    <dbReference type="NCBI Taxonomy" id="448"/>
    <lineage>
        <taxon>Bacteria</taxon>
        <taxon>Pseudomonadati</taxon>
        <taxon>Pseudomonadota</taxon>
        <taxon>Gammaproteobacteria</taxon>
        <taxon>Legionellales</taxon>
        <taxon>Legionellaceae</taxon>
        <taxon>Legionella</taxon>
    </lineage>
</organism>
<dbReference type="PATRIC" id="fig|448.7.peg.1508"/>
<dbReference type="EMBL" id="LNYA01000024">
    <property type="protein sequence ID" value="KTC97602.1"/>
    <property type="molecule type" value="Genomic_DNA"/>
</dbReference>
<dbReference type="GO" id="GO:0016773">
    <property type="term" value="F:phosphotransferase activity, alcohol group as acceptor"/>
    <property type="evidence" value="ECO:0007669"/>
    <property type="project" value="InterPro"/>
</dbReference>
<dbReference type="RefSeq" id="WP_058526596.1">
    <property type="nucleotide sequence ID" value="NZ_CAAAHY010000015.1"/>
</dbReference>
<dbReference type="GO" id="GO:0019748">
    <property type="term" value="P:secondary metabolic process"/>
    <property type="evidence" value="ECO:0007669"/>
    <property type="project" value="InterPro"/>
</dbReference>
<reference evidence="1 2" key="1">
    <citation type="submission" date="2015-11" db="EMBL/GenBank/DDBJ databases">
        <title>Genomic analysis of 38 Legionella species identifies large and diverse effector repertoires.</title>
        <authorList>
            <person name="Burstein D."/>
            <person name="Amaro F."/>
            <person name="Zusman T."/>
            <person name="Lifshitz Z."/>
            <person name="Cohen O."/>
            <person name="Gilbert J.A."/>
            <person name="Pupko T."/>
            <person name="Shuman H.A."/>
            <person name="Segal G."/>
        </authorList>
    </citation>
    <scope>NUCLEOTIDE SEQUENCE [LARGE SCALE GENOMIC DNA]</scope>
    <source>
        <strain evidence="1 2">SE-32A-C8</strain>
    </source>
</reference>
<dbReference type="AlphaFoldDB" id="A0A0W0TPR6"/>
<proteinExistence type="predicted"/>
<protein>
    <submittedName>
        <fullName evidence="1">Aminoglycoside/hydroxyurea antibiotic resistance kinase</fullName>
    </submittedName>
</protein>
<keyword evidence="1" id="KW-0808">Transferase</keyword>
<dbReference type="InterPro" id="IPR006748">
    <property type="entry name" value="NH2Glyco/OHUrea_AB-resist_kin"/>
</dbReference>
<comment type="caution">
    <text evidence="1">The sequence shown here is derived from an EMBL/GenBank/DDBJ whole genome shotgun (WGS) entry which is preliminary data.</text>
</comment>
<evidence type="ECO:0000313" key="1">
    <source>
        <dbReference type="EMBL" id="KTC97602.1"/>
    </source>
</evidence>
<dbReference type="Proteomes" id="UP000054773">
    <property type="component" value="Unassembled WGS sequence"/>
</dbReference>
<keyword evidence="2" id="KW-1185">Reference proteome</keyword>
<sequence length="268" mass="29681">MNDFNLFIQLWDLYPEGEPLLTSTSQLLPVRYKQQPAMLKIALIEEEQRGGELMVWWHGQGAARILAHEKNAFLMERAVGSKSLRDLVAQGQDNEASRIACGVVQQLHTARNPSVSLPTLIPLSTWFHSLEQAAAHTGGILIRSLAAARDLLSNSLDHVVLHGDIHHGNILDFDQRGWLAIDPKGLLGERGFDYANLFCNPDYQTVTTQGRLQKQVTIIAEAAQLERRRLLKWILAYAGLSAAWHLEDGSSPELALHVAEIASSTLGS</sequence>
<keyword evidence="1" id="KW-0418">Kinase</keyword>
<dbReference type="Pfam" id="PF04655">
    <property type="entry name" value="APH_6_hur"/>
    <property type="match status" value="1"/>
</dbReference>